<evidence type="ECO:0000313" key="1">
    <source>
        <dbReference type="EMBL" id="NYF49686.1"/>
    </source>
</evidence>
<dbReference type="AlphaFoldDB" id="A0A7Y9NHZ2"/>
<protein>
    <submittedName>
        <fullName evidence="1">Uncharacterized protein</fullName>
    </submittedName>
</protein>
<accession>A0A7Y9NHZ2</accession>
<reference evidence="1 2" key="1">
    <citation type="submission" date="2020-07" db="EMBL/GenBank/DDBJ databases">
        <title>Genomic Encyclopedia of Type Strains, Phase IV (KMG-V): Genome sequencing to study the core and pangenomes of soil and plant-associated prokaryotes.</title>
        <authorList>
            <person name="Whitman W."/>
        </authorList>
    </citation>
    <scope>NUCLEOTIDE SEQUENCE [LARGE SCALE GENOMIC DNA]</scope>
    <source>
        <strain evidence="1 2">M8UP30</strain>
    </source>
</reference>
<dbReference type="Proteomes" id="UP000534186">
    <property type="component" value="Unassembled WGS sequence"/>
</dbReference>
<evidence type="ECO:0000313" key="2">
    <source>
        <dbReference type="Proteomes" id="UP000534186"/>
    </source>
</evidence>
<dbReference type="EMBL" id="JACCCV010000001">
    <property type="protein sequence ID" value="NYF49686.1"/>
    <property type="molecule type" value="Genomic_DNA"/>
</dbReference>
<proteinExistence type="predicted"/>
<sequence length="148" mass="16447">MEYPICRHIKTNGLQCHAPALTGGDYCYFHNRLHVRHAQFRPNDISRPYFTAGRDLELCALEDREAVQFALSVVINALATNRIDTKRATALLYGLQLASSNAVRLNNTPETPDVVRAVESSNDGLDLAEPGAIMEVFTRLELEQSTSS</sequence>
<organism evidence="1 2">
    <name type="scientific">Tunturiibacter lichenicola</name>
    <dbReference type="NCBI Taxonomy" id="2051959"/>
    <lineage>
        <taxon>Bacteria</taxon>
        <taxon>Pseudomonadati</taxon>
        <taxon>Acidobacteriota</taxon>
        <taxon>Terriglobia</taxon>
        <taxon>Terriglobales</taxon>
        <taxon>Acidobacteriaceae</taxon>
        <taxon>Tunturiibacter</taxon>
    </lineage>
</organism>
<comment type="caution">
    <text evidence="1">The sequence shown here is derived from an EMBL/GenBank/DDBJ whole genome shotgun (WGS) entry which is preliminary data.</text>
</comment>
<gene>
    <name evidence="1" type="ORF">HDF12_000051</name>
</gene>
<name>A0A7Y9NHZ2_9BACT</name>